<comment type="caution">
    <text evidence="4">The sequence shown here is derived from an EMBL/GenBank/DDBJ whole genome shotgun (WGS) entry which is preliminary data.</text>
</comment>
<dbReference type="EMBL" id="MBFU01000507">
    <property type="protein sequence ID" value="PVZ98812.1"/>
    <property type="molecule type" value="Genomic_DNA"/>
</dbReference>
<feature type="compositionally biased region" description="Polar residues" evidence="2">
    <location>
        <begin position="1"/>
        <end position="14"/>
    </location>
</feature>
<reference evidence="4 5" key="1">
    <citation type="journal article" date="2018" name="MBio">
        <title>Comparative Genomics Reveals the Core Gene Toolbox for the Fungus-Insect Symbiosis.</title>
        <authorList>
            <person name="Wang Y."/>
            <person name="Stata M."/>
            <person name="Wang W."/>
            <person name="Stajich J.E."/>
            <person name="White M.M."/>
            <person name="Moncalvo J.M."/>
        </authorList>
    </citation>
    <scope>NUCLEOTIDE SEQUENCE [LARGE SCALE GENOMIC DNA]</scope>
    <source>
        <strain evidence="4 5">AUS-126-30</strain>
    </source>
</reference>
<protein>
    <recommendedName>
        <fullName evidence="3">DNA/pantothenate metabolism flavoprotein C-terminal domain-containing protein</fullName>
    </recommendedName>
</protein>
<sequence>MISQTKDSESQTLHNKPMLSSKASKVLDPESYFIENNPPANLNQISEKTKNFIKINKEAGRKVVLVTSGGTTVPLENNTVRFIDNFSAGTRGSASAEMFIKKQHYSMPELGFLDFLNVDDSGNIHVKESLKKSLVQDIKTFNDAISDNRLIMPSFISLSDYLFALREITFQLSTLGPKSMFYLAAAVSDFFIPSKEMVEHKIQSSDGELSLKMNQVPKFLKPLVNTWAPNSFIISFKLETDEKMLEPKARLSLEKYGHQAVVANMLHTRKQVVWIIQKEHIESAEEIRLTDEQIKKGVEIEDFLIERLVALHDKFISQNSS</sequence>
<comment type="similarity">
    <text evidence="1">Belongs to the PPC synthetase family.</text>
</comment>
<dbReference type="GO" id="GO:0003824">
    <property type="term" value="F:catalytic activity"/>
    <property type="evidence" value="ECO:0007669"/>
    <property type="project" value="UniProtKB-ARBA"/>
</dbReference>
<feature type="domain" description="DNA/pantothenate metabolism flavoprotein C-terminal" evidence="3">
    <location>
        <begin position="179"/>
        <end position="271"/>
    </location>
</feature>
<dbReference type="Pfam" id="PF04127">
    <property type="entry name" value="DFP"/>
    <property type="match status" value="1"/>
</dbReference>
<dbReference type="PANTHER" id="PTHR12290">
    <property type="entry name" value="CORNICHON-RELATED"/>
    <property type="match status" value="1"/>
</dbReference>
<evidence type="ECO:0000313" key="4">
    <source>
        <dbReference type="EMBL" id="PVZ98812.1"/>
    </source>
</evidence>
<dbReference type="InterPro" id="IPR035929">
    <property type="entry name" value="CoaB-like_sf"/>
</dbReference>
<dbReference type="AlphaFoldDB" id="A0A2U1J1F7"/>
<evidence type="ECO:0000313" key="5">
    <source>
        <dbReference type="Proteomes" id="UP000245591"/>
    </source>
</evidence>
<evidence type="ECO:0000256" key="2">
    <source>
        <dbReference type="SAM" id="MobiDB-lite"/>
    </source>
</evidence>
<dbReference type="InterPro" id="IPR007085">
    <property type="entry name" value="DNA/pantothenate-metab_flavo_C"/>
</dbReference>
<dbReference type="Proteomes" id="UP000245591">
    <property type="component" value="Unassembled WGS sequence"/>
</dbReference>
<gene>
    <name evidence="4" type="ORF">BB558_005183</name>
</gene>
<dbReference type="Gene3D" id="3.40.50.10300">
    <property type="entry name" value="CoaB-like"/>
    <property type="match status" value="1"/>
</dbReference>
<accession>A0A2U1J1F7</accession>
<dbReference type="SUPFAM" id="SSF102645">
    <property type="entry name" value="CoaB-like"/>
    <property type="match status" value="1"/>
</dbReference>
<proteinExistence type="inferred from homology"/>
<name>A0A2U1J1F7_SMIAN</name>
<dbReference type="GO" id="GO:0015937">
    <property type="term" value="P:coenzyme A biosynthetic process"/>
    <property type="evidence" value="ECO:0007669"/>
    <property type="project" value="UniProtKB-ARBA"/>
</dbReference>
<evidence type="ECO:0000256" key="1">
    <source>
        <dbReference type="ARBA" id="ARBA00005703"/>
    </source>
</evidence>
<keyword evidence="5" id="KW-1185">Reference proteome</keyword>
<organism evidence="4 5">
    <name type="scientific">Smittium angustum</name>
    <dbReference type="NCBI Taxonomy" id="133377"/>
    <lineage>
        <taxon>Eukaryota</taxon>
        <taxon>Fungi</taxon>
        <taxon>Fungi incertae sedis</taxon>
        <taxon>Zoopagomycota</taxon>
        <taxon>Kickxellomycotina</taxon>
        <taxon>Harpellomycetes</taxon>
        <taxon>Harpellales</taxon>
        <taxon>Legeriomycetaceae</taxon>
        <taxon>Smittium</taxon>
    </lineage>
</organism>
<evidence type="ECO:0000259" key="3">
    <source>
        <dbReference type="Pfam" id="PF04127"/>
    </source>
</evidence>
<feature type="region of interest" description="Disordered" evidence="2">
    <location>
        <begin position="1"/>
        <end position="21"/>
    </location>
</feature>